<feature type="region of interest" description="Disordered" evidence="2">
    <location>
        <begin position="1"/>
        <end position="37"/>
    </location>
</feature>
<evidence type="ECO:0000313" key="5">
    <source>
        <dbReference type="Proteomes" id="UP001143362"/>
    </source>
</evidence>
<comment type="caution">
    <text evidence="4">The sequence shown here is derived from an EMBL/GenBank/DDBJ whole genome shotgun (WGS) entry which is preliminary data.</text>
</comment>
<feature type="transmembrane region" description="Helical" evidence="3">
    <location>
        <begin position="41"/>
        <end position="62"/>
    </location>
</feature>
<dbReference type="Gene3D" id="1.20.5.340">
    <property type="match status" value="1"/>
</dbReference>
<reference evidence="4" key="1">
    <citation type="submission" date="2019-02" db="EMBL/GenBank/DDBJ databases">
        <authorList>
            <person name="Li S.-H."/>
        </authorList>
    </citation>
    <scope>NUCLEOTIDE SEQUENCE</scope>
    <source>
        <strain evidence="4">IMCC14734</strain>
    </source>
</reference>
<sequence length="246" mass="27083">MPTRDDSIDDIPSIIPQRDEGAIGTTTRGRTASSSSGGAGLWARLLITLSLVVAAVACAWAWQLQTALERSDEVQLRYETRIADLEDRLSDTDEGMSQSATAMAVKIKELYSEVDKLWASAWRRNKAKIAALDKSTASHGSTLASLQKTDKDYSAQLQTLAADMKALQAVAGDLERMQNTANASEAQLERLGDDLNRLNLEFAKLQRRVGVGEEWVESNNNFRRTVNRNLSEINTRMNEIQGVATP</sequence>
<accession>A0ABT3TLQ4</accession>
<keyword evidence="3" id="KW-1133">Transmembrane helix</keyword>
<evidence type="ECO:0000313" key="4">
    <source>
        <dbReference type="EMBL" id="MCX2983220.1"/>
    </source>
</evidence>
<evidence type="ECO:0000256" key="1">
    <source>
        <dbReference type="SAM" id="Coils"/>
    </source>
</evidence>
<gene>
    <name evidence="4" type="ORF">EYC98_20350</name>
</gene>
<evidence type="ECO:0000256" key="3">
    <source>
        <dbReference type="SAM" id="Phobius"/>
    </source>
</evidence>
<evidence type="ECO:0008006" key="6">
    <source>
        <dbReference type="Google" id="ProtNLM"/>
    </source>
</evidence>
<proteinExistence type="predicted"/>
<feature type="coiled-coil region" evidence="1">
    <location>
        <begin position="157"/>
        <end position="208"/>
    </location>
</feature>
<keyword evidence="3" id="KW-0812">Transmembrane</keyword>
<dbReference type="Proteomes" id="UP001143362">
    <property type="component" value="Unassembled WGS sequence"/>
</dbReference>
<protein>
    <recommendedName>
        <fullName evidence="6">Chromosome partition protein Smc</fullName>
    </recommendedName>
</protein>
<name>A0ABT3TLQ4_9GAMM</name>
<dbReference type="EMBL" id="SHNN01000006">
    <property type="protein sequence ID" value="MCX2983220.1"/>
    <property type="molecule type" value="Genomic_DNA"/>
</dbReference>
<feature type="compositionally biased region" description="Low complexity" evidence="2">
    <location>
        <begin position="10"/>
        <end position="37"/>
    </location>
</feature>
<evidence type="ECO:0000256" key="2">
    <source>
        <dbReference type="SAM" id="MobiDB-lite"/>
    </source>
</evidence>
<keyword evidence="5" id="KW-1185">Reference proteome</keyword>
<organism evidence="4 5">
    <name type="scientific">Candidatus Litorirhabdus singularis</name>
    <dbReference type="NCBI Taxonomy" id="2518993"/>
    <lineage>
        <taxon>Bacteria</taxon>
        <taxon>Pseudomonadati</taxon>
        <taxon>Pseudomonadota</taxon>
        <taxon>Gammaproteobacteria</taxon>
        <taxon>Cellvibrionales</taxon>
        <taxon>Halieaceae</taxon>
        <taxon>Candidatus Litorirhabdus</taxon>
    </lineage>
</organism>
<dbReference type="RefSeq" id="WP_279247257.1">
    <property type="nucleotide sequence ID" value="NZ_SHNN01000006.1"/>
</dbReference>
<keyword evidence="3" id="KW-0472">Membrane</keyword>
<keyword evidence="1" id="KW-0175">Coiled coil</keyword>